<dbReference type="InterPro" id="IPR015815">
    <property type="entry name" value="HIBADH-related"/>
</dbReference>
<feature type="domain" description="6-phosphogluconate dehydrogenase NADP-binding" evidence="5">
    <location>
        <begin position="3"/>
        <end position="159"/>
    </location>
</feature>
<gene>
    <name evidence="7" type="ORF">EDC57_0208</name>
</gene>
<dbReference type="RefSeq" id="WP_123399374.1">
    <property type="nucleotide sequence ID" value="NZ_RJVI01000001.1"/>
</dbReference>
<comment type="similarity">
    <text evidence="1">Belongs to the HIBADH-related family.</text>
</comment>
<evidence type="ECO:0000259" key="6">
    <source>
        <dbReference type="Pfam" id="PF14833"/>
    </source>
</evidence>
<feature type="active site" evidence="4">
    <location>
        <position position="168"/>
    </location>
</feature>
<dbReference type="InterPro" id="IPR013328">
    <property type="entry name" value="6PGD_dom2"/>
</dbReference>
<dbReference type="OrthoDB" id="9786703at2"/>
<dbReference type="AlphaFoldDB" id="A0A3N1Y9M2"/>
<organism evidence="7 8">
    <name type="scientific">Inmirania thermothiophila</name>
    <dbReference type="NCBI Taxonomy" id="1750597"/>
    <lineage>
        <taxon>Bacteria</taxon>
        <taxon>Pseudomonadati</taxon>
        <taxon>Pseudomonadota</taxon>
        <taxon>Gammaproteobacteria</taxon>
        <taxon>Chromatiales</taxon>
        <taxon>Ectothiorhodospiraceae</taxon>
        <taxon>Inmirania</taxon>
    </lineage>
</organism>
<evidence type="ECO:0000313" key="8">
    <source>
        <dbReference type="Proteomes" id="UP000276634"/>
    </source>
</evidence>
<dbReference type="GO" id="GO:0016491">
    <property type="term" value="F:oxidoreductase activity"/>
    <property type="evidence" value="ECO:0007669"/>
    <property type="project" value="UniProtKB-KW"/>
</dbReference>
<dbReference type="PANTHER" id="PTHR43060">
    <property type="entry name" value="3-HYDROXYISOBUTYRATE DEHYDROGENASE-LIKE 1, MITOCHONDRIAL-RELATED"/>
    <property type="match status" value="1"/>
</dbReference>
<keyword evidence="8" id="KW-1185">Reference proteome</keyword>
<keyword evidence="3" id="KW-0520">NAD</keyword>
<dbReference type="GO" id="GO:0016054">
    <property type="term" value="P:organic acid catabolic process"/>
    <property type="evidence" value="ECO:0007669"/>
    <property type="project" value="UniProtKB-ARBA"/>
</dbReference>
<evidence type="ECO:0000256" key="3">
    <source>
        <dbReference type="ARBA" id="ARBA00023027"/>
    </source>
</evidence>
<dbReference type="InterPro" id="IPR036291">
    <property type="entry name" value="NAD(P)-bd_dom_sf"/>
</dbReference>
<dbReference type="GO" id="GO:0051287">
    <property type="term" value="F:NAD binding"/>
    <property type="evidence" value="ECO:0007669"/>
    <property type="project" value="InterPro"/>
</dbReference>
<dbReference type="InterPro" id="IPR008927">
    <property type="entry name" value="6-PGluconate_DH-like_C_sf"/>
</dbReference>
<dbReference type="SUPFAM" id="SSF51735">
    <property type="entry name" value="NAD(P)-binding Rossmann-fold domains"/>
    <property type="match status" value="1"/>
</dbReference>
<dbReference type="GO" id="GO:0050661">
    <property type="term" value="F:NADP binding"/>
    <property type="evidence" value="ECO:0007669"/>
    <property type="project" value="InterPro"/>
</dbReference>
<dbReference type="Gene3D" id="1.10.1040.10">
    <property type="entry name" value="N-(1-d-carboxylethyl)-l-norvaline Dehydrogenase, domain 2"/>
    <property type="match status" value="1"/>
</dbReference>
<dbReference type="Proteomes" id="UP000276634">
    <property type="component" value="Unassembled WGS sequence"/>
</dbReference>
<dbReference type="InterPro" id="IPR002204">
    <property type="entry name" value="3-OH-isobutyrate_DH-rel_CS"/>
</dbReference>
<dbReference type="InterPro" id="IPR006115">
    <property type="entry name" value="6PGDH_NADP-bd"/>
</dbReference>
<comment type="caution">
    <text evidence="7">The sequence shown here is derived from an EMBL/GenBank/DDBJ whole genome shotgun (WGS) entry which is preliminary data.</text>
</comment>
<dbReference type="PANTHER" id="PTHR43060:SF15">
    <property type="entry name" value="3-HYDROXYISOBUTYRATE DEHYDROGENASE-LIKE 1, MITOCHONDRIAL-RELATED"/>
    <property type="match status" value="1"/>
</dbReference>
<dbReference type="PROSITE" id="PS00895">
    <property type="entry name" value="3_HYDROXYISOBUT_DH"/>
    <property type="match status" value="1"/>
</dbReference>
<dbReference type="EMBL" id="RJVI01000001">
    <property type="protein sequence ID" value="ROR34312.1"/>
    <property type="molecule type" value="Genomic_DNA"/>
</dbReference>
<dbReference type="Pfam" id="PF14833">
    <property type="entry name" value="NAD_binding_11"/>
    <property type="match status" value="1"/>
</dbReference>
<proteinExistence type="inferred from homology"/>
<evidence type="ECO:0000313" key="7">
    <source>
        <dbReference type="EMBL" id="ROR34312.1"/>
    </source>
</evidence>
<dbReference type="InterPro" id="IPR029154">
    <property type="entry name" value="HIBADH-like_NADP-bd"/>
</dbReference>
<accession>A0A3N1Y9M2</accession>
<name>A0A3N1Y9M2_9GAMM</name>
<dbReference type="SUPFAM" id="SSF48179">
    <property type="entry name" value="6-phosphogluconate dehydrogenase C-terminal domain-like"/>
    <property type="match status" value="1"/>
</dbReference>
<dbReference type="PIRSF" id="PIRSF000103">
    <property type="entry name" value="HIBADH"/>
    <property type="match status" value="1"/>
</dbReference>
<evidence type="ECO:0000256" key="2">
    <source>
        <dbReference type="ARBA" id="ARBA00023002"/>
    </source>
</evidence>
<dbReference type="Pfam" id="PF03446">
    <property type="entry name" value="NAD_binding_2"/>
    <property type="match status" value="1"/>
</dbReference>
<sequence>MKTGFIGLGAMGAHMARNLHRAGHLEAVWNRTAAKAEALAAELGVAAAADPADLARRSEVVITCVSADRDVREVVEAMLPGLAPGKVVIDCSTVSAATARDVAARVASAGADFLDVPVTGGVEGARDARLSMMVGGEAAVLDRVRPVLEALSARIVHMGPVGAGQATKAVNQIMVAGINQAVTEGLAFAEAQGLDLARVIEAVSAGAAGSWFLTHRGPTMAQGRFAPGFKVALHHKDLAICRDMAAERGVHLRCVDETLADYEALMAEGHAEEDISALFRLKRRLFGLD</sequence>
<reference evidence="7 8" key="1">
    <citation type="submission" date="2018-11" db="EMBL/GenBank/DDBJ databases">
        <title>Genomic Encyclopedia of Type Strains, Phase IV (KMG-IV): sequencing the most valuable type-strain genomes for metagenomic binning, comparative biology and taxonomic classification.</title>
        <authorList>
            <person name="Goeker M."/>
        </authorList>
    </citation>
    <scope>NUCLEOTIDE SEQUENCE [LARGE SCALE GENOMIC DNA]</scope>
    <source>
        <strain evidence="7 8">DSM 100275</strain>
    </source>
</reference>
<evidence type="ECO:0000256" key="1">
    <source>
        <dbReference type="ARBA" id="ARBA00009080"/>
    </source>
</evidence>
<evidence type="ECO:0000259" key="5">
    <source>
        <dbReference type="Pfam" id="PF03446"/>
    </source>
</evidence>
<keyword evidence="2" id="KW-0560">Oxidoreductase</keyword>
<dbReference type="Gene3D" id="3.40.50.720">
    <property type="entry name" value="NAD(P)-binding Rossmann-like Domain"/>
    <property type="match status" value="1"/>
</dbReference>
<evidence type="ECO:0000256" key="4">
    <source>
        <dbReference type="PIRSR" id="PIRSR000103-1"/>
    </source>
</evidence>
<protein>
    <submittedName>
        <fullName evidence="7">3-hydroxyisobutyrate dehydrogenase</fullName>
    </submittedName>
</protein>
<feature type="domain" description="3-hydroxyisobutyrate dehydrogenase-like NAD-binding" evidence="6">
    <location>
        <begin position="162"/>
        <end position="281"/>
    </location>
</feature>